<reference evidence="1 2" key="1">
    <citation type="journal article" date="2012" name="J. Bacteriol.">
        <title>Genome sequence of Lactobacillus mucosae LM1, isolated from piglet feces.</title>
        <authorList>
            <person name="Lee J.H."/>
            <person name="Valeriano V.D."/>
            <person name="Shin Y.R."/>
            <person name="Chae J.P."/>
            <person name="Kim G.B."/>
            <person name="Ham J.S."/>
            <person name="Chun J."/>
            <person name="Kang D.K."/>
        </authorList>
    </citation>
    <scope>NUCLEOTIDE SEQUENCE [LARGE SCALE GENOMIC DNA]</scope>
    <source>
        <strain evidence="1 2">LM1</strain>
    </source>
</reference>
<dbReference type="EMBL" id="CP011013">
    <property type="protein sequence ID" value="AJT50424.1"/>
    <property type="molecule type" value="Genomic_DNA"/>
</dbReference>
<dbReference type="HOGENOM" id="CLU_701681_0_0_9"/>
<keyword evidence="2" id="KW-1185">Reference proteome</keyword>
<evidence type="ECO:0000313" key="2">
    <source>
        <dbReference type="Proteomes" id="UP000003645"/>
    </source>
</evidence>
<evidence type="ECO:0000313" key="1">
    <source>
        <dbReference type="EMBL" id="AJT50424.1"/>
    </source>
</evidence>
<dbReference type="KEGG" id="lmu:LBLM1_04760"/>
<dbReference type="AlphaFoldDB" id="A0A0D4CK30"/>
<dbReference type="STRING" id="1130798.LBLM1_04760"/>
<proteinExistence type="predicted"/>
<sequence length="393" mass="46358">MNNAFYQNNVHPIFTKILIDTDHLSREQIEQIGKVASIELVNFELFATSRIEKFPVNISFYPTKFSVNETFRRNMIQQGFDFCISNSVPNNAGRVFNIPLVNYNDFMELIRIILVHNNQFYIEPNIKVDNSLYLHYRSNYLFPEYQRIWNSTNHEENVMYSDTMDSIANRLKQLIIAFDECSFYCFENRGNNSLVFAILYFDSFVSQLASIFGNLANAINYCYDINFDKYKTDLRIKKASKFLDIVKKRDSQLYNVIADSDFQDFLKLVVRPLRNNIEHNNIPRGINSKVAISMTICPETWNLIVKLNHKYPQACFFNPKYSGEYIHIAIYPVLKLLMIFGRKYINCIMHGFNLDLKPKNIKASKEFNPLKQVCENPLYFTTYWLPRYYSCNN</sequence>
<gene>
    <name evidence="1" type="ORF">LBLM1_04760</name>
</gene>
<protein>
    <submittedName>
        <fullName evidence="1">Uncharacterized protein</fullName>
    </submittedName>
</protein>
<dbReference type="Proteomes" id="UP000003645">
    <property type="component" value="Chromosome"/>
</dbReference>
<organism evidence="1 2">
    <name type="scientific">Limosilactobacillus mucosae LM1</name>
    <dbReference type="NCBI Taxonomy" id="1130798"/>
    <lineage>
        <taxon>Bacteria</taxon>
        <taxon>Bacillati</taxon>
        <taxon>Bacillota</taxon>
        <taxon>Bacilli</taxon>
        <taxon>Lactobacillales</taxon>
        <taxon>Lactobacillaceae</taxon>
        <taxon>Limosilactobacillus</taxon>
    </lineage>
</organism>
<name>A0A0D4CK30_LIMMU</name>
<accession>A0A0D4CK30</accession>